<dbReference type="PRINTS" id="PR00409">
    <property type="entry name" value="PHDIOXRDTASE"/>
</dbReference>
<protein>
    <submittedName>
        <fullName evidence="10">Ferredoxin reductase</fullName>
    </submittedName>
</protein>
<keyword evidence="2" id="KW-0285">Flavoprotein</keyword>
<dbReference type="RefSeq" id="WP_206962490.1">
    <property type="nucleotide sequence ID" value="NZ_BAAAJJ010000010.1"/>
</dbReference>
<comment type="cofactor">
    <cofactor evidence="1">
        <name>FAD</name>
        <dbReference type="ChEBI" id="CHEBI:57692"/>
    </cofactor>
</comment>
<keyword evidence="6" id="KW-0560">Oxidoreductase</keyword>
<comment type="caution">
    <text evidence="10">The sequence shown here is derived from an EMBL/GenBank/DDBJ whole genome shotgun (WGS) entry which is preliminary data.</text>
</comment>
<dbReference type="SUPFAM" id="SSF63380">
    <property type="entry name" value="Riboflavin synthase domain-like"/>
    <property type="match status" value="1"/>
</dbReference>
<proteinExistence type="predicted"/>
<evidence type="ECO:0000256" key="2">
    <source>
        <dbReference type="ARBA" id="ARBA00022630"/>
    </source>
</evidence>
<dbReference type="InterPro" id="IPR012675">
    <property type="entry name" value="Beta-grasp_dom_sf"/>
</dbReference>
<keyword evidence="8" id="KW-0411">Iron-sulfur</keyword>
<reference evidence="10" key="1">
    <citation type="submission" date="2021-03" db="EMBL/GenBank/DDBJ databases">
        <title>Streptomyces poriferae sp. nov., a novel marine sponge-derived Actinobacteria species with anti-MRSA activity.</title>
        <authorList>
            <person name="Sandoval-Powers M."/>
            <person name="Kralova S."/>
            <person name="Nguyen G.-S."/>
            <person name="Fawwal D."/>
            <person name="Degnes K."/>
            <person name="Klinkenberg G."/>
            <person name="Sletta H."/>
            <person name="Wentzel A."/>
            <person name="Liles M.R."/>
        </authorList>
    </citation>
    <scope>NUCLEOTIDE SEQUENCE</scope>
    <source>
        <strain evidence="10">DSM 41794</strain>
    </source>
</reference>
<name>A0A939JG46_9ACTN</name>
<accession>A0A939JG46</accession>
<dbReference type="Proteomes" id="UP000664167">
    <property type="component" value="Unassembled WGS sequence"/>
</dbReference>
<dbReference type="GO" id="GO:0051537">
    <property type="term" value="F:2 iron, 2 sulfur cluster binding"/>
    <property type="evidence" value="ECO:0007669"/>
    <property type="project" value="UniProtKB-KW"/>
</dbReference>
<dbReference type="InterPro" id="IPR050415">
    <property type="entry name" value="MRET"/>
</dbReference>
<dbReference type="EMBL" id="JAFLRJ010000132">
    <property type="protein sequence ID" value="MBO0513063.1"/>
    <property type="molecule type" value="Genomic_DNA"/>
</dbReference>
<evidence type="ECO:0000256" key="4">
    <source>
        <dbReference type="ARBA" id="ARBA00022723"/>
    </source>
</evidence>
<dbReference type="InterPro" id="IPR001041">
    <property type="entry name" value="2Fe-2S_ferredoxin-type"/>
</dbReference>
<dbReference type="InterPro" id="IPR001433">
    <property type="entry name" value="OxRdtase_FAD/NAD-bd"/>
</dbReference>
<evidence type="ECO:0000256" key="8">
    <source>
        <dbReference type="ARBA" id="ARBA00023014"/>
    </source>
</evidence>
<dbReference type="GO" id="GO:0016491">
    <property type="term" value="F:oxidoreductase activity"/>
    <property type="evidence" value="ECO:0007669"/>
    <property type="project" value="UniProtKB-KW"/>
</dbReference>
<feature type="domain" description="FAD-binding FR-type" evidence="9">
    <location>
        <begin position="37"/>
        <end position="140"/>
    </location>
</feature>
<dbReference type="InterPro" id="IPR036010">
    <property type="entry name" value="2Fe-2S_ferredoxin-like_sf"/>
</dbReference>
<dbReference type="Gene3D" id="2.40.30.10">
    <property type="entry name" value="Translation factors"/>
    <property type="match status" value="1"/>
</dbReference>
<sequence length="361" mass="39111">MPATPALVGRLLSAASWLTSPLTPDDYLGLIDPLLDARRPAARVTAVCAETPDTTTLTLRPGRGWSGHRAGQYLPVGVEVDGVRHWRTYSLTSVPDRPDRLLTITAKAVPGGRVSPRLVHRTQPGDVLRIGPAQGEFVLPDRPPPRMLMFTAGTGITPVMGMLRSLMSLRPPHPDVVLVHSAPTARDTIFGHELRLARAKVTWFRYHEHHTRAYGRLAPDDLARLCPDWRERETWACGPAPLLDAVEDHWARAGRGDQLHLEHFALSPALSPEADATGGRVRFTRTGVEAVADASTSLLAVGEAAGVRMAYGCRRGICFGCLTPLSYGRVRDLRTGELHDRAGQSIQTCVTAAAGPLALDA</sequence>
<dbReference type="InterPro" id="IPR039261">
    <property type="entry name" value="FNR_nucleotide-bd"/>
</dbReference>
<dbReference type="Pfam" id="PF00970">
    <property type="entry name" value="FAD_binding_6"/>
    <property type="match status" value="1"/>
</dbReference>
<keyword evidence="4" id="KW-0479">Metal-binding</keyword>
<dbReference type="PROSITE" id="PS51384">
    <property type="entry name" value="FAD_FR"/>
    <property type="match status" value="1"/>
</dbReference>
<evidence type="ECO:0000313" key="10">
    <source>
        <dbReference type="EMBL" id="MBO0513063.1"/>
    </source>
</evidence>
<evidence type="ECO:0000259" key="9">
    <source>
        <dbReference type="PROSITE" id="PS51384"/>
    </source>
</evidence>
<dbReference type="SUPFAM" id="SSF52343">
    <property type="entry name" value="Ferredoxin reductase-like, C-terminal NADP-linked domain"/>
    <property type="match status" value="1"/>
</dbReference>
<dbReference type="PANTHER" id="PTHR47354:SF6">
    <property type="entry name" value="NADH OXIDOREDUCTASE HCR"/>
    <property type="match status" value="1"/>
</dbReference>
<gene>
    <name evidence="10" type="ORF">J0695_14805</name>
</gene>
<evidence type="ECO:0000256" key="3">
    <source>
        <dbReference type="ARBA" id="ARBA00022714"/>
    </source>
</evidence>
<dbReference type="Pfam" id="PF00175">
    <property type="entry name" value="NAD_binding_1"/>
    <property type="match status" value="1"/>
</dbReference>
<evidence type="ECO:0000313" key="11">
    <source>
        <dbReference type="Proteomes" id="UP000664167"/>
    </source>
</evidence>
<dbReference type="SUPFAM" id="SSF54292">
    <property type="entry name" value="2Fe-2S ferredoxin-like"/>
    <property type="match status" value="1"/>
</dbReference>
<keyword evidence="3" id="KW-0001">2Fe-2S</keyword>
<dbReference type="CDD" id="cd00207">
    <property type="entry name" value="fer2"/>
    <property type="match status" value="1"/>
</dbReference>
<dbReference type="PANTHER" id="PTHR47354">
    <property type="entry name" value="NADH OXIDOREDUCTASE HCR"/>
    <property type="match status" value="1"/>
</dbReference>
<keyword evidence="5" id="KW-0274">FAD</keyword>
<dbReference type="InterPro" id="IPR008333">
    <property type="entry name" value="Cbr1-like_FAD-bd_dom"/>
</dbReference>
<organism evidence="10 11">
    <name type="scientific">Streptomyces beijiangensis</name>
    <dbReference type="NCBI Taxonomy" id="163361"/>
    <lineage>
        <taxon>Bacteria</taxon>
        <taxon>Bacillati</taxon>
        <taxon>Actinomycetota</taxon>
        <taxon>Actinomycetes</taxon>
        <taxon>Kitasatosporales</taxon>
        <taxon>Streptomycetaceae</taxon>
        <taxon>Streptomyces</taxon>
    </lineage>
</organism>
<evidence type="ECO:0000256" key="7">
    <source>
        <dbReference type="ARBA" id="ARBA00023004"/>
    </source>
</evidence>
<dbReference type="AlphaFoldDB" id="A0A939JG46"/>
<dbReference type="GO" id="GO:0046872">
    <property type="term" value="F:metal ion binding"/>
    <property type="evidence" value="ECO:0007669"/>
    <property type="project" value="UniProtKB-KW"/>
</dbReference>
<dbReference type="CDD" id="cd06216">
    <property type="entry name" value="FNR_iron_sulfur_binding_2"/>
    <property type="match status" value="1"/>
</dbReference>
<keyword evidence="11" id="KW-1185">Reference proteome</keyword>
<evidence type="ECO:0000256" key="1">
    <source>
        <dbReference type="ARBA" id="ARBA00001974"/>
    </source>
</evidence>
<dbReference type="Pfam" id="PF00111">
    <property type="entry name" value="Fer2"/>
    <property type="match status" value="1"/>
</dbReference>
<keyword evidence="7" id="KW-0408">Iron</keyword>
<dbReference type="InterPro" id="IPR017927">
    <property type="entry name" value="FAD-bd_FR_type"/>
</dbReference>
<dbReference type="Gene3D" id="3.40.50.80">
    <property type="entry name" value="Nucleotide-binding domain of ferredoxin-NADP reductase (FNR) module"/>
    <property type="match status" value="1"/>
</dbReference>
<dbReference type="Gene3D" id="3.10.20.30">
    <property type="match status" value="1"/>
</dbReference>
<dbReference type="InterPro" id="IPR017938">
    <property type="entry name" value="Riboflavin_synthase-like_b-brl"/>
</dbReference>
<evidence type="ECO:0000256" key="6">
    <source>
        <dbReference type="ARBA" id="ARBA00023002"/>
    </source>
</evidence>
<evidence type="ECO:0000256" key="5">
    <source>
        <dbReference type="ARBA" id="ARBA00022827"/>
    </source>
</evidence>